<evidence type="ECO:0000256" key="4">
    <source>
        <dbReference type="ARBA" id="ARBA00023136"/>
    </source>
</evidence>
<keyword evidence="3 5" id="KW-1133">Transmembrane helix</keyword>
<feature type="transmembrane region" description="Helical" evidence="5">
    <location>
        <begin position="359"/>
        <end position="378"/>
    </location>
</feature>
<accession>A0A4R7EVE2</accession>
<dbReference type="EMBL" id="SOAG01000013">
    <property type="protein sequence ID" value="TDS58130.1"/>
    <property type="molecule type" value="Genomic_DNA"/>
</dbReference>
<feature type="transmembrane region" description="Helical" evidence="5">
    <location>
        <begin position="226"/>
        <end position="243"/>
    </location>
</feature>
<sequence>MSEKLSKIGSVFFLSVYIFFLVFGFKIVNIALIALILFVLLDWKRTKKNIYTYLKSYKIAYAVIGIFLGYQFLHGLFFQELGEKRFGLLGLVALSSIVLSWLSDIRVLLKIYLSVLTVLAVRGMANVANYYFDSINFNMVEGGHINGLLLVSRPYLGFLLALGILFCAYLIRFSYGKIKWFYCGLSFFYIVYLIVIGNRIQLVSLVFVLLIYILIYLKTNWKYKTLGLIAVCLSILSVFYFSTTLKKRFELSSFNQSEIIEQLKEQEPRIIIWSCAKDLAKERDFNKFIGLGKEKLLQAKMADCYDVKTKNNRLREYFMKSLFGTHNQFIEYYLLTGFLGFLTFTGVFFYFWKILKKEFIPMAMLILLFNFCMVENLMNVQLGSYLFGFVIWLCLSINQTFKHKNNFSF</sequence>
<feature type="transmembrane region" description="Helical" evidence="5">
    <location>
        <begin position="152"/>
        <end position="171"/>
    </location>
</feature>
<dbReference type="InterPro" id="IPR051533">
    <property type="entry name" value="WaaL-like"/>
</dbReference>
<dbReference type="Proteomes" id="UP000295215">
    <property type="component" value="Unassembled WGS sequence"/>
</dbReference>
<dbReference type="GO" id="GO:0016020">
    <property type="term" value="C:membrane"/>
    <property type="evidence" value="ECO:0007669"/>
    <property type="project" value="UniProtKB-SubCell"/>
</dbReference>
<dbReference type="Pfam" id="PF04932">
    <property type="entry name" value="Wzy_C"/>
    <property type="match status" value="1"/>
</dbReference>
<keyword evidence="4 5" id="KW-0472">Membrane</keyword>
<dbReference type="PANTHER" id="PTHR37422">
    <property type="entry name" value="TEICHURONIC ACID BIOSYNTHESIS PROTEIN TUAE"/>
    <property type="match status" value="1"/>
</dbReference>
<evidence type="ECO:0000256" key="3">
    <source>
        <dbReference type="ARBA" id="ARBA00022989"/>
    </source>
</evidence>
<proteinExistence type="predicted"/>
<evidence type="ECO:0000259" key="6">
    <source>
        <dbReference type="Pfam" id="PF04932"/>
    </source>
</evidence>
<evidence type="ECO:0000256" key="1">
    <source>
        <dbReference type="ARBA" id="ARBA00004141"/>
    </source>
</evidence>
<name>A0A4R7EVE2_9FLAO</name>
<dbReference type="GO" id="GO:0016874">
    <property type="term" value="F:ligase activity"/>
    <property type="evidence" value="ECO:0007669"/>
    <property type="project" value="UniProtKB-KW"/>
</dbReference>
<organism evidence="7 8">
    <name type="scientific">Myroides indicus</name>
    <dbReference type="NCBI Taxonomy" id="1323422"/>
    <lineage>
        <taxon>Bacteria</taxon>
        <taxon>Pseudomonadati</taxon>
        <taxon>Bacteroidota</taxon>
        <taxon>Flavobacteriia</taxon>
        <taxon>Flavobacteriales</taxon>
        <taxon>Flavobacteriaceae</taxon>
        <taxon>Myroides</taxon>
    </lineage>
</organism>
<feature type="transmembrane region" description="Helical" evidence="5">
    <location>
        <begin position="332"/>
        <end position="352"/>
    </location>
</feature>
<protein>
    <submittedName>
        <fullName evidence="7">O-antigen ligase</fullName>
    </submittedName>
</protein>
<evidence type="ECO:0000256" key="2">
    <source>
        <dbReference type="ARBA" id="ARBA00022692"/>
    </source>
</evidence>
<keyword evidence="2 5" id="KW-0812">Transmembrane</keyword>
<feature type="domain" description="O-antigen ligase-related" evidence="6">
    <location>
        <begin position="186"/>
        <end position="344"/>
    </location>
</feature>
<dbReference type="AlphaFoldDB" id="A0A4R7EVE2"/>
<reference evidence="7 8" key="1">
    <citation type="submission" date="2019-03" db="EMBL/GenBank/DDBJ databases">
        <title>Genomic Encyclopedia of Archaeal and Bacterial Type Strains, Phase II (KMG-II): from individual species to whole genera.</title>
        <authorList>
            <person name="Goeker M."/>
        </authorList>
    </citation>
    <scope>NUCLEOTIDE SEQUENCE [LARGE SCALE GENOMIC DNA]</scope>
    <source>
        <strain evidence="7 8">DSM 28213</strain>
    </source>
</reference>
<feature type="transmembrane region" description="Helical" evidence="5">
    <location>
        <begin position="85"/>
        <end position="102"/>
    </location>
</feature>
<feature type="transmembrane region" description="Helical" evidence="5">
    <location>
        <begin position="202"/>
        <end position="219"/>
    </location>
</feature>
<keyword evidence="7" id="KW-0436">Ligase</keyword>
<evidence type="ECO:0000256" key="5">
    <source>
        <dbReference type="SAM" id="Phobius"/>
    </source>
</evidence>
<feature type="transmembrane region" description="Helical" evidence="5">
    <location>
        <begin position="111"/>
        <end position="132"/>
    </location>
</feature>
<comment type="caution">
    <text evidence="7">The sequence shown here is derived from an EMBL/GenBank/DDBJ whole genome shotgun (WGS) entry which is preliminary data.</text>
</comment>
<feature type="transmembrane region" description="Helical" evidence="5">
    <location>
        <begin position="178"/>
        <end position="196"/>
    </location>
</feature>
<dbReference type="OrthoDB" id="1424618at2"/>
<dbReference type="InterPro" id="IPR007016">
    <property type="entry name" value="O-antigen_ligase-rel_domated"/>
</dbReference>
<feature type="transmembrane region" description="Helical" evidence="5">
    <location>
        <begin position="59"/>
        <end position="79"/>
    </location>
</feature>
<evidence type="ECO:0000313" key="8">
    <source>
        <dbReference type="Proteomes" id="UP000295215"/>
    </source>
</evidence>
<dbReference type="PANTHER" id="PTHR37422:SF13">
    <property type="entry name" value="LIPOPOLYSACCHARIDE BIOSYNTHESIS PROTEIN PA4999-RELATED"/>
    <property type="match status" value="1"/>
</dbReference>
<keyword evidence="8" id="KW-1185">Reference proteome</keyword>
<feature type="transmembrane region" description="Helical" evidence="5">
    <location>
        <begin position="12"/>
        <end position="38"/>
    </location>
</feature>
<feature type="transmembrane region" description="Helical" evidence="5">
    <location>
        <begin position="384"/>
        <end position="401"/>
    </location>
</feature>
<gene>
    <name evidence="7" type="ORF">C8P70_11342</name>
</gene>
<comment type="subcellular location">
    <subcellularLocation>
        <location evidence="1">Membrane</location>
        <topology evidence="1">Multi-pass membrane protein</topology>
    </subcellularLocation>
</comment>
<evidence type="ECO:0000313" key="7">
    <source>
        <dbReference type="EMBL" id="TDS58130.1"/>
    </source>
</evidence>